<gene>
    <name evidence="2" type="ORF">GCM10010104_42740</name>
</gene>
<organism evidence="2 3">
    <name type="scientific">Streptomyces indiaensis</name>
    <dbReference type="NCBI Taxonomy" id="284033"/>
    <lineage>
        <taxon>Bacteria</taxon>
        <taxon>Bacillati</taxon>
        <taxon>Actinomycetota</taxon>
        <taxon>Actinomycetes</taxon>
        <taxon>Kitasatosporales</taxon>
        <taxon>Streptomycetaceae</taxon>
        <taxon>Streptomyces</taxon>
    </lineage>
</organism>
<proteinExistence type="predicted"/>
<evidence type="ECO:0000313" key="2">
    <source>
        <dbReference type="EMBL" id="GAA2242364.1"/>
    </source>
</evidence>
<reference evidence="3" key="1">
    <citation type="journal article" date="2019" name="Int. J. Syst. Evol. Microbiol.">
        <title>The Global Catalogue of Microorganisms (GCM) 10K type strain sequencing project: providing services to taxonomists for standard genome sequencing and annotation.</title>
        <authorList>
            <consortium name="The Broad Institute Genomics Platform"/>
            <consortium name="The Broad Institute Genome Sequencing Center for Infectious Disease"/>
            <person name="Wu L."/>
            <person name="Ma J."/>
        </authorList>
    </citation>
    <scope>NUCLEOTIDE SEQUENCE [LARGE SCALE GENOMIC DNA]</scope>
    <source>
        <strain evidence="3">JCM 3053</strain>
    </source>
</reference>
<protein>
    <submittedName>
        <fullName evidence="2">Uncharacterized protein</fullName>
    </submittedName>
</protein>
<dbReference type="Proteomes" id="UP001501474">
    <property type="component" value="Unassembled WGS sequence"/>
</dbReference>
<dbReference type="EMBL" id="BAAART010000089">
    <property type="protein sequence ID" value="GAA2242364.1"/>
    <property type="molecule type" value="Genomic_DNA"/>
</dbReference>
<accession>A0ABP5QVD2</accession>
<sequence length="139" mass="14449">MSHAKECSFGRSCGFFRHPRTRAGLRRHHRHSHQGPAGPVPVRVTTPAGTSNAVTYSRIAAPVIRPAAAAPSRAGCLRPGTVLAPFTTPCGRTADGAALHTPSPAARAATPIQRPVPGPPGPEATDTGSRPTLAEDSRR</sequence>
<keyword evidence="3" id="KW-1185">Reference proteome</keyword>
<evidence type="ECO:0000256" key="1">
    <source>
        <dbReference type="SAM" id="MobiDB-lite"/>
    </source>
</evidence>
<feature type="region of interest" description="Disordered" evidence="1">
    <location>
        <begin position="91"/>
        <end position="139"/>
    </location>
</feature>
<evidence type="ECO:0000313" key="3">
    <source>
        <dbReference type="Proteomes" id="UP001501474"/>
    </source>
</evidence>
<name>A0ABP5QVD2_9ACTN</name>
<feature type="region of interest" description="Disordered" evidence="1">
    <location>
        <begin position="25"/>
        <end position="48"/>
    </location>
</feature>
<comment type="caution">
    <text evidence="2">The sequence shown here is derived from an EMBL/GenBank/DDBJ whole genome shotgun (WGS) entry which is preliminary data.</text>
</comment>